<feature type="transmembrane region" description="Helical" evidence="9">
    <location>
        <begin position="163"/>
        <end position="183"/>
    </location>
</feature>
<dbReference type="EMBL" id="ACKY01000060">
    <property type="protein sequence ID" value="EEV88615.1"/>
    <property type="molecule type" value="Genomic_DNA"/>
</dbReference>
<dbReference type="InterPro" id="IPR003593">
    <property type="entry name" value="AAA+_ATPase"/>
</dbReference>
<dbReference type="STRING" id="2718.CHUV0807_0801"/>
<keyword evidence="5" id="KW-0547">Nucleotide-binding</keyword>
<dbReference type="Proteomes" id="UP000004870">
    <property type="component" value="Unassembled WGS sequence"/>
</dbReference>
<reference evidence="12 13" key="1">
    <citation type="submission" date="2009-08" db="EMBL/GenBank/DDBJ databases">
        <authorList>
            <person name="Qin X."/>
            <person name="Bachman B."/>
            <person name="Battles P."/>
            <person name="Bell A."/>
            <person name="Bess C."/>
            <person name="Bickham C."/>
            <person name="Chaboub L."/>
            <person name="Chen D."/>
            <person name="Coyle M."/>
            <person name="Deiros D.R."/>
            <person name="Dinh H."/>
            <person name="Forbes L."/>
            <person name="Fowler G."/>
            <person name="Francisco L."/>
            <person name="Fu Q."/>
            <person name="Gubbala S."/>
            <person name="Hale W."/>
            <person name="Han Y."/>
            <person name="Hemphill L."/>
            <person name="Highlander S.K."/>
            <person name="Hirani K."/>
            <person name="Hogues M."/>
            <person name="Jackson L."/>
            <person name="Jakkamsetti A."/>
            <person name="Javaid M."/>
            <person name="Jiang H."/>
            <person name="Korchina V."/>
            <person name="Kovar C."/>
            <person name="Lara F."/>
            <person name="Lee S."/>
            <person name="Mata R."/>
            <person name="Mathew T."/>
            <person name="Moen C."/>
            <person name="Morales K."/>
            <person name="Munidasa M."/>
            <person name="Nazareth L."/>
            <person name="Ngo R."/>
            <person name="Nguyen L."/>
            <person name="Okwuonu G."/>
            <person name="Ongeri F."/>
            <person name="Patil S."/>
            <person name="Petrosino J."/>
            <person name="Pham C."/>
            <person name="Pham P."/>
            <person name="Pu L.-L."/>
            <person name="Puazo M."/>
            <person name="Raj R."/>
            <person name="Reid J."/>
            <person name="Rouhana J."/>
            <person name="Saada N."/>
            <person name="Shang Y."/>
            <person name="Simmons D."/>
            <person name="Thornton R."/>
            <person name="Warren J."/>
            <person name="Weissenberger G."/>
            <person name="Zhang J."/>
            <person name="Zhang L."/>
            <person name="Zhou C."/>
            <person name="Zhu D."/>
            <person name="Muzny D."/>
            <person name="Worley K."/>
            <person name="Gibbs R."/>
        </authorList>
    </citation>
    <scope>NUCLEOTIDE SEQUENCE [LARGE SCALE GENOMIC DNA]</scope>
    <source>
        <strain evidence="13">ATCC 15826 / DSM 8339 / NCTC 10426 / 6573</strain>
    </source>
</reference>
<dbReference type="GO" id="GO:0140359">
    <property type="term" value="F:ABC-type transporter activity"/>
    <property type="evidence" value="ECO:0007669"/>
    <property type="project" value="InterPro"/>
</dbReference>
<evidence type="ECO:0000313" key="13">
    <source>
        <dbReference type="Proteomes" id="UP000004870"/>
    </source>
</evidence>
<dbReference type="PROSITE" id="PS50893">
    <property type="entry name" value="ABC_TRANSPORTER_2"/>
    <property type="match status" value="1"/>
</dbReference>
<feature type="transmembrane region" description="Helical" evidence="9">
    <location>
        <begin position="29"/>
        <end position="51"/>
    </location>
</feature>
<protein>
    <submittedName>
        <fullName evidence="12">ABC transporter, ATP-binding protein</fullName>
    </submittedName>
</protein>
<keyword evidence="2" id="KW-0813">Transport</keyword>
<evidence type="ECO:0000256" key="3">
    <source>
        <dbReference type="ARBA" id="ARBA00022475"/>
    </source>
</evidence>
<feature type="transmembrane region" description="Helical" evidence="9">
    <location>
        <begin position="247"/>
        <end position="269"/>
    </location>
</feature>
<keyword evidence="4 9" id="KW-0812">Transmembrane</keyword>
<dbReference type="PROSITE" id="PS50929">
    <property type="entry name" value="ABC_TM1F"/>
    <property type="match status" value="1"/>
</dbReference>
<gene>
    <name evidence="12" type="primary">irp</name>
    <name evidence="12" type="ORF">HMPREF0198_1278</name>
</gene>
<dbReference type="PANTHER" id="PTHR24221:SF397">
    <property type="entry name" value="ABC TRANSPORTER, ATP-BINDING TRANSMEMBRANE PROTEIN"/>
    <property type="match status" value="1"/>
</dbReference>
<evidence type="ECO:0000256" key="7">
    <source>
        <dbReference type="ARBA" id="ARBA00022989"/>
    </source>
</evidence>
<keyword evidence="6 12" id="KW-0067">ATP-binding</keyword>
<dbReference type="InterPro" id="IPR036640">
    <property type="entry name" value="ABC1_TM_sf"/>
</dbReference>
<dbReference type="SMART" id="SM00382">
    <property type="entry name" value="AAA"/>
    <property type="match status" value="1"/>
</dbReference>
<name>C8N9V0_CARH6</name>
<evidence type="ECO:0000256" key="4">
    <source>
        <dbReference type="ARBA" id="ARBA00022692"/>
    </source>
</evidence>
<keyword evidence="7 9" id="KW-1133">Transmembrane helix</keyword>
<dbReference type="HOGENOM" id="CLU_000604_84_9_6"/>
<dbReference type="GO" id="GO:0016887">
    <property type="term" value="F:ATP hydrolysis activity"/>
    <property type="evidence" value="ECO:0007669"/>
    <property type="project" value="InterPro"/>
</dbReference>
<dbReference type="PANTHER" id="PTHR24221">
    <property type="entry name" value="ATP-BINDING CASSETTE SUB-FAMILY B"/>
    <property type="match status" value="1"/>
</dbReference>
<accession>C8N9V0</accession>
<evidence type="ECO:0000256" key="2">
    <source>
        <dbReference type="ARBA" id="ARBA00022448"/>
    </source>
</evidence>
<evidence type="ECO:0000256" key="8">
    <source>
        <dbReference type="ARBA" id="ARBA00023136"/>
    </source>
</evidence>
<dbReference type="AlphaFoldDB" id="C8N9V0"/>
<dbReference type="GO" id="GO:0005524">
    <property type="term" value="F:ATP binding"/>
    <property type="evidence" value="ECO:0007669"/>
    <property type="project" value="UniProtKB-KW"/>
</dbReference>
<dbReference type="OrthoDB" id="9806127at2"/>
<evidence type="ECO:0000313" key="12">
    <source>
        <dbReference type="EMBL" id="EEV88615.1"/>
    </source>
</evidence>
<feature type="domain" description="ABC transmembrane type-1" evidence="11">
    <location>
        <begin position="28"/>
        <end position="304"/>
    </location>
</feature>
<dbReference type="Gene3D" id="1.20.1560.10">
    <property type="entry name" value="ABC transporter type 1, transmembrane domain"/>
    <property type="match status" value="1"/>
</dbReference>
<dbReference type="InterPro" id="IPR027417">
    <property type="entry name" value="P-loop_NTPase"/>
</dbReference>
<sequence length="584" mass="63866">MNPIHIYRTILSAAGEQAPVLKRCLRDSVIAASLQGASFALLVPICLALGAGNNRAAVLWLLALTALLILSSIFRWRAQDYDYHGNCARAGDTMRRHLGEHLRRIPLQILYRQRSGELNALLAGTIDETYNHTLIVSNMLIAAVFTPLATALITLIWDWRLGLILLISFPLIVPIQHGTQPLMARAKARLARANASLNAELLEYSQGLPVLKAANSAGTRLPRLQQAIGAVETIQRDALLAEALPNALLGSAVELLMLLILLAGMVWLTGGSLDAWLLAAPMVACIRFAEPLGQILSMSSIYSMVQQGYARLQELLAVAPLERVGEAAAPTRHDITFENVHYHYDANPEPVLRGINLHIPERALTALVGHSGCGKTTLIRLIMRYADPQQGRVLIGGSDIRALTQQELMRQISVVFQDVYLFDDTIGNNIRLGKADATDAEIEAAARAARCHDFIMAMPQGYQTRVGDIGGKLSGGERQRITIARAILQNRPVLILDEATAFADAENEALLMRALAALMQDKTVLMIAHRLATIRHAAQILVFDHGQLVEQGDHASLIAQNGRYARLWQAGEAARHWRIGSAEQ</sequence>
<evidence type="ECO:0000256" key="5">
    <source>
        <dbReference type="ARBA" id="ARBA00022741"/>
    </source>
</evidence>
<evidence type="ECO:0000256" key="9">
    <source>
        <dbReference type="SAM" id="Phobius"/>
    </source>
</evidence>
<dbReference type="PROSITE" id="PS00211">
    <property type="entry name" value="ABC_TRANSPORTER_1"/>
    <property type="match status" value="1"/>
</dbReference>
<comment type="subcellular location">
    <subcellularLocation>
        <location evidence="1">Cell membrane</location>
        <topology evidence="1">Multi-pass membrane protein</topology>
    </subcellularLocation>
</comment>
<evidence type="ECO:0000259" key="10">
    <source>
        <dbReference type="PROSITE" id="PS50893"/>
    </source>
</evidence>
<keyword evidence="3" id="KW-1003">Cell membrane</keyword>
<dbReference type="InterPro" id="IPR017871">
    <property type="entry name" value="ABC_transporter-like_CS"/>
</dbReference>
<keyword evidence="8 9" id="KW-0472">Membrane</keyword>
<evidence type="ECO:0000256" key="6">
    <source>
        <dbReference type="ARBA" id="ARBA00022840"/>
    </source>
</evidence>
<dbReference type="SUPFAM" id="SSF90123">
    <property type="entry name" value="ABC transporter transmembrane region"/>
    <property type="match status" value="1"/>
</dbReference>
<feature type="domain" description="ABC transporter" evidence="10">
    <location>
        <begin position="335"/>
        <end position="570"/>
    </location>
</feature>
<dbReference type="InterPro" id="IPR039421">
    <property type="entry name" value="Type_1_exporter"/>
</dbReference>
<dbReference type="Gene3D" id="3.40.50.300">
    <property type="entry name" value="P-loop containing nucleotide triphosphate hydrolases"/>
    <property type="match status" value="1"/>
</dbReference>
<dbReference type="Pfam" id="PF00005">
    <property type="entry name" value="ABC_tran"/>
    <property type="match status" value="1"/>
</dbReference>
<dbReference type="SUPFAM" id="SSF52540">
    <property type="entry name" value="P-loop containing nucleoside triphosphate hydrolases"/>
    <property type="match status" value="1"/>
</dbReference>
<evidence type="ECO:0000259" key="11">
    <source>
        <dbReference type="PROSITE" id="PS50929"/>
    </source>
</evidence>
<feature type="transmembrane region" description="Helical" evidence="9">
    <location>
        <begin position="57"/>
        <end position="76"/>
    </location>
</feature>
<proteinExistence type="predicted"/>
<dbReference type="FunFam" id="3.40.50.300:FF:000221">
    <property type="entry name" value="Multidrug ABC transporter ATP-binding protein"/>
    <property type="match status" value="1"/>
</dbReference>
<keyword evidence="13" id="KW-1185">Reference proteome</keyword>
<dbReference type="RefSeq" id="WP_004141149.1">
    <property type="nucleotide sequence ID" value="NZ_GG694026.1"/>
</dbReference>
<organism evidence="12 13">
    <name type="scientific">Cardiobacterium hominis (strain ATCC 15826 / DSM 8339 / NCTC 10426 / 6573)</name>
    <dbReference type="NCBI Taxonomy" id="638300"/>
    <lineage>
        <taxon>Bacteria</taxon>
        <taxon>Pseudomonadati</taxon>
        <taxon>Pseudomonadota</taxon>
        <taxon>Gammaproteobacteria</taxon>
        <taxon>Cardiobacteriales</taxon>
        <taxon>Cardiobacteriaceae</taxon>
        <taxon>Cardiobacterium</taxon>
    </lineage>
</organism>
<dbReference type="GO" id="GO:0034040">
    <property type="term" value="F:ATPase-coupled lipid transmembrane transporter activity"/>
    <property type="evidence" value="ECO:0007669"/>
    <property type="project" value="TreeGrafter"/>
</dbReference>
<dbReference type="InterPro" id="IPR011527">
    <property type="entry name" value="ABC1_TM_dom"/>
</dbReference>
<dbReference type="InterPro" id="IPR003439">
    <property type="entry name" value="ABC_transporter-like_ATP-bd"/>
</dbReference>
<feature type="transmembrane region" description="Helical" evidence="9">
    <location>
        <begin position="139"/>
        <end position="157"/>
    </location>
</feature>
<comment type="caution">
    <text evidence="12">The sequence shown here is derived from an EMBL/GenBank/DDBJ whole genome shotgun (WGS) entry which is preliminary data.</text>
</comment>
<dbReference type="GeneID" id="84788590"/>
<dbReference type="GO" id="GO:0005886">
    <property type="term" value="C:plasma membrane"/>
    <property type="evidence" value="ECO:0007669"/>
    <property type="project" value="UniProtKB-SubCell"/>
</dbReference>
<dbReference type="Pfam" id="PF00664">
    <property type="entry name" value="ABC_membrane"/>
    <property type="match status" value="1"/>
</dbReference>
<evidence type="ECO:0000256" key="1">
    <source>
        <dbReference type="ARBA" id="ARBA00004651"/>
    </source>
</evidence>